<dbReference type="Proteomes" id="UP000054783">
    <property type="component" value="Unassembled WGS sequence"/>
</dbReference>
<evidence type="ECO:0000313" key="2">
    <source>
        <dbReference type="EMBL" id="KRX86223.1"/>
    </source>
</evidence>
<evidence type="ECO:0000259" key="1">
    <source>
        <dbReference type="Pfam" id="PF06974"/>
    </source>
</evidence>
<evidence type="ECO:0000313" key="3">
    <source>
        <dbReference type="Proteomes" id="UP000054783"/>
    </source>
</evidence>
<dbReference type="Pfam" id="PF06974">
    <property type="entry name" value="WS_DGAT_C"/>
    <property type="match status" value="1"/>
</dbReference>
<keyword evidence="3" id="KW-1185">Reference proteome</keyword>
<protein>
    <recommendedName>
        <fullName evidence="1">O-acyltransferase WSD1 C-terminal domain-containing protein</fullName>
    </recommendedName>
</protein>
<feature type="domain" description="O-acyltransferase WSD1 C-terminal" evidence="1">
    <location>
        <begin position="10"/>
        <end position="68"/>
    </location>
</feature>
<proteinExistence type="predicted"/>
<accession>A0A0V0XE01</accession>
<dbReference type="InterPro" id="IPR009721">
    <property type="entry name" value="O-acyltransferase_WSD1_C"/>
</dbReference>
<dbReference type="AlphaFoldDB" id="A0A0V0XE01"/>
<feature type="non-terminal residue" evidence="2">
    <location>
        <position position="69"/>
    </location>
</feature>
<gene>
    <name evidence="2" type="ORF">T12_8877</name>
</gene>
<sequence length="69" mass="7813">MKKAGGRSQWGNQFGFIHVSVPSCEDAEKVDPLTFVLKGRQIIRAKRKSLGVYLTGRMLELLRKHRGSE</sequence>
<name>A0A0V0XE01_9BILA</name>
<reference evidence="2 3" key="1">
    <citation type="submission" date="2015-01" db="EMBL/GenBank/DDBJ databases">
        <title>Evolution of Trichinella species and genotypes.</title>
        <authorList>
            <person name="Korhonen P.K."/>
            <person name="Edoardo P."/>
            <person name="Giuseppe L.R."/>
            <person name="Gasser R.B."/>
        </authorList>
    </citation>
    <scope>NUCLEOTIDE SEQUENCE [LARGE SCALE GENOMIC DNA]</scope>
    <source>
        <strain evidence="2">ISS2496</strain>
    </source>
</reference>
<dbReference type="STRING" id="990121.A0A0V0XE01"/>
<comment type="caution">
    <text evidence="2">The sequence shown here is derived from an EMBL/GenBank/DDBJ whole genome shotgun (WGS) entry which is preliminary data.</text>
</comment>
<organism evidence="2 3">
    <name type="scientific">Trichinella patagoniensis</name>
    <dbReference type="NCBI Taxonomy" id="990121"/>
    <lineage>
        <taxon>Eukaryota</taxon>
        <taxon>Metazoa</taxon>
        <taxon>Ecdysozoa</taxon>
        <taxon>Nematoda</taxon>
        <taxon>Enoplea</taxon>
        <taxon>Dorylaimia</taxon>
        <taxon>Trichinellida</taxon>
        <taxon>Trichinellidae</taxon>
        <taxon>Trichinella</taxon>
    </lineage>
</organism>
<dbReference type="EMBL" id="JYDQ01005040">
    <property type="protein sequence ID" value="KRX86223.1"/>
    <property type="molecule type" value="Genomic_DNA"/>
</dbReference>